<organism evidence="1 2">
    <name type="scientific">candidate division MSBL1 archaeon SCGC-AAA259O05</name>
    <dbReference type="NCBI Taxonomy" id="1698271"/>
    <lineage>
        <taxon>Archaea</taxon>
        <taxon>Methanobacteriati</taxon>
        <taxon>Methanobacteriota</taxon>
        <taxon>candidate division MSBL1</taxon>
    </lineage>
</organism>
<dbReference type="AlphaFoldDB" id="A0A133UWD5"/>
<accession>A0A133UWD5</accession>
<name>A0A133UWD5_9EURY</name>
<keyword evidence="2" id="KW-1185">Reference proteome</keyword>
<dbReference type="EMBL" id="LHXV01000148">
    <property type="protein sequence ID" value="KXA98489.1"/>
    <property type="molecule type" value="Genomic_DNA"/>
</dbReference>
<reference evidence="1 2" key="1">
    <citation type="journal article" date="2016" name="Sci. Rep.">
        <title>Metabolic traits of an uncultured archaeal lineage -MSBL1- from brine pools of the Red Sea.</title>
        <authorList>
            <person name="Mwirichia R."/>
            <person name="Alam I."/>
            <person name="Rashid M."/>
            <person name="Vinu M."/>
            <person name="Ba-Alawi W."/>
            <person name="Anthony Kamau A."/>
            <person name="Kamanda Ngugi D."/>
            <person name="Goker M."/>
            <person name="Klenk H.P."/>
            <person name="Bajic V."/>
            <person name="Stingl U."/>
        </authorList>
    </citation>
    <scope>NUCLEOTIDE SEQUENCE [LARGE SCALE GENOMIC DNA]</scope>
    <source>
        <strain evidence="1">SCGC-AAA259O05</strain>
    </source>
</reference>
<protein>
    <submittedName>
        <fullName evidence="1">Uncharacterized protein</fullName>
    </submittedName>
</protein>
<evidence type="ECO:0000313" key="2">
    <source>
        <dbReference type="Proteomes" id="UP000070344"/>
    </source>
</evidence>
<proteinExistence type="predicted"/>
<sequence>MIETRDGEEEVTVFQQKAIEDLFEEMEPGDRVAIRFTGLEKSAQGYEYLTYRYELRGPGGKETKLSG</sequence>
<comment type="caution">
    <text evidence="1">The sequence shown here is derived from an EMBL/GenBank/DDBJ whole genome shotgun (WGS) entry which is preliminary data.</text>
</comment>
<gene>
    <name evidence="1" type="ORF">AKJ41_06580</name>
</gene>
<evidence type="ECO:0000313" key="1">
    <source>
        <dbReference type="EMBL" id="KXA98489.1"/>
    </source>
</evidence>
<dbReference type="Proteomes" id="UP000070344">
    <property type="component" value="Unassembled WGS sequence"/>
</dbReference>